<keyword evidence="4" id="KW-1185">Reference proteome</keyword>
<feature type="compositionally biased region" description="Basic and acidic residues" evidence="1">
    <location>
        <begin position="171"/>
        <end position="183"/>
    </location>
</feature>
<organism evidence="3 4">
    <name type="scientific">Dichomitus squalens</name>
    <dbReference type="NCBI Taxonomy" id="114155"/>
    <lineage>
        <taxon>Eukaryota</taxon>
        <taxon>Fungi</taxon>
        <taxon>Dikarya</taxon>
        <taxon>Basidiomycota</taxon>
        <taxon>Agaricomycotina</taxon>
        <taxon>Agaricomycetes</taxon>
        <taxon>Polyporales</taxon>
        <taxon>Polyporaceae</taxon>
        <taxon>Dichomitus</taxon>
    </lineage>
</organism>
<dbReference type="Proteomes" id="UP000292082">
    <property type="component" value="Unassembled WGS sequence"/>
</dbReference>
<dbReference type="AlphaFoldDB" id="A0A4Q9Q7V9"/>
<feature type="region of interest" description="Disordered" evidence="1">
    <location>
        <begin position="68"/>
        <end position="335"/>
    </location>
</feature>
<name>A0A4Q9Q7V9_9APHY</name>
<gene>
    <name evidence="3" type="ORF">BD310DRAFT_916592</name>
</gene>
<evidence type="ECO:0000256" key="2">
    <source>
        <dbReference type="SAM" id="SignalP"/>
    </source>
</evidence>
<reference evidence="3 4" key="1">
    <citation type="submission" date="2019-01" db="EMBL/GenBank/DDBJ databases">
        <title>Draft genome sequences of three monokaryotic isolates of the white-rot basidiomycete fungus Dichomitus squalens.</title>
        <authorList>
            <consortium name="DOE Joint Genome Institute"/>
            <person name="Lopez S.C."/>
            <person name="Andreopoulos B."/>
            <person name="Pangilinan J."/>
            <person name="Lipzen A."/>
            <person name="Riley R."/>
            <person name="Ahrendt S."/>
            <person name="Ng V."/>
            <person name="Barry K."/>
            <person name="Daum C."/>
            <person name="Grigoriev I.V."/>
            <person name="Hilden K.S."/>
            <person name="Makela M.R."/>
            <person name="de Vries R.P."/>
        </authorList>
    </citation>
    <scope>NUCLEOTIDE SEQUENCE [LARGE SCALE GENOMIC DNA]</scope>
    <source>
        <strain evidence="3 4">CBS 464.89</strain>
    </source>
</reference>
<evidence type="ECO:0000313" key="3">
    <source>
        <dbReference type="EMBL" id="TBU63529.1"/>
    </source>
</evidence>
<feature type="compositionally biased region" description="Basic and acidic residues" evidence="1">
    <location>
        <begin position="201"/>
        <end position="210"/>
    </location>
</feature>
<feature type="chain" id="PRO_5020701254" evidence="2">
    <location>
        <begin position="24"/>
        <end position="335"/>
    </location>
</feature>
<evidence type="ECO:0000313" key="4">
    <source>
        <dbReference type="Proteomes" id="UP000292082"/>
    </source>
</evidence>
<proteinExistence type="predicted"/>
<dbReference type="EMBL" id="ML145089">
    <property type="protein sequence ID" value="TBU63529.1"/>
    <property type="molecule type" value="Genomic_DNA"/>
</dbReference>
<evidence type="ECO:0000256" key="1">
    <source>
        <dbReference type="SAM" id="MobiDB-lite"/>
    </source>
</evidence>
<keyword evidence="2" id="KW-0732">Signal</keyword>
<protein>
    <submittedName>
        <fullName evidence="3">Uncharacterized protein</fullName>
    </submittedName>
</protein>
<feature type="signal peptide" evidence="2">
    <location>
        <begin position="1"/>
        <end position="23"/>
    </location>
</feature>
<feature type="compositionally biased region" description="Basic and acidic residues" evidence="1">
    <location>
        <begin position="143"/>
        <end position="161"/>
    </location>
</feature>
<accession>A0A4Q9Q7V9</accession>
<feature type="compositionally biased region" description="Polar residues" evidence="1">
    <location>
        <begin position="92"/>
        <end position="107"/>
    </location>
</feature>
<sequence length="335" mass="35160">MAGIDDCIGAFAALCTCCCVACSQTDELWCFLNTGAPGGCCPRSRTCCSCRRRHMSDDDFERTVEQLYAPGPGPKPCDAGAPNAPHVIELQPTRSGSGEGRVTTTQPAPRPSMEARTRRSMSRPPRAEGGAGEPEPELELEEDRERAILDARKGAKSRTRDWIAQQSAHAPKPDVDARGDRQHQRGPSEPALREQPSLSREGSHRAHQSEGDAQLQRPAEAHAGPQGRSGRSPEPHLNLQPDPSTHARADGGSIGRMSSRGGRASGDGGGARARARAEIPAALRPGRPQSSVPTQIPFDLGPVPALGPGQGLSQVNGPSLGASAPGRGVGSAEDV</sequence>